<gene>
    <name evidence="3" type="ORF">BCR44DRAFT_330373</name>
</gene>
<evidence type="ECO:0000313" key="4">
    <source>
        <dbReference type="Proteomes" id="UP000193411"/>
    </source>
</evidence>
<feature type="transmembrane region" description="Helical" evidence="2">
    <location>
        <begin position="6"/>
        <end position="27"/>
    </location>
</feature>
<feature type="transmembrane region" description="Helical" evidence="2">
    <location>
        <begin position="224"/>
        <end position="242"/>
    </location>
</feature>
<dbReference type="AlphaFoldDB" id="A0A1Y2HMZ6"/>
<keyword evidence="2" id="KW-0472">Membrane</keyword>
<feature type="transmembrane region" description="Helical" evidence="2">
    <location>
        <begin position="39"/>
        <end position="59"/>
    </location>
</feature>
<dbReference type="Proteomes" id="UP000193411">
    <property type="component" value="Unassembled WGS sequence"/>
</dbReference>
<name>A0A1Y2HMZ6_9FUNG</name>
<feature type="region of interest" description="Disordered" evidence="1">
    <location>
        <begin position="260"/>
        <end position="283"/>
    </location>
</feature>
<reference evidence="3 4" key="1">
    <citation type="submission" date="2016-07" db="EMBL/GenBank/DDBJ databases">
        <title>Pervasive Adenine N6-methylation of Active Genes in Fungi.</title>
        <authorList>
            <consortium name="DOE Joint Genome Institute"/>
            <person name="Mondo S.J."/>
            <person name="Dannebaum R.O."/>
            <person name="Kuo R.C."/>
            <person name="Labutti K."/>
            <person name="Haridas S."/>
            <person name="Kuo A."/>
            <person name="Salamov A."/>
            <person name="Ahrendt S.R."/>
            <person name="Lipzen A."/>
            <person name="Sullivan W."/>
            <person name="Andreopoulos W.B."/>
            <person name="Clum A."/>
            <person name="Lindquist E."/>
            <person name="Daum C."/>
            <person name="Ramamoorthy G.K."/>
            <person name="Gryganskyi A."/>
            <person name="Culley D."/>
            <person name="Magnuson J.K."/>
            <person name="James T.Y."/>
            <person name="O'Malley M.A."/>
            <person name="Stajich J.E."/>
            <person name="Spatafora J.W."/>
            <person name="Visel A."/>
            <person name="Grigoriev I.V."/>
        </authorList>
    </citation>
    <scope>NUCLEOTIDE SEQUENCE [LARGE SCALE GENOMIC DNA]</scope>
    <source>
        <strain evidence="3 4">PL171</strain>
    </source>
</reference>
<evidence type="ECO:0000256" key="1">
    <source>
        <dbReference type="SAM" id="MobiDB-lite"/>
    </source>
</evidence>
<evidence type="ECO:0000256" key="2">
    <source>
        <dbReference type="SAM" id="Phobius"/>
    </source>
</evidence>
<accession>A0A1Y2HMZ6</accession>
<keyword evidence="2" id="KW-1133">Transmembrane helix</keyword>
<evidence type="ECO:0000313" key="3">
    <source>
        <dbReference type="EMBL" id="ORZ35344.1"/>
    </source>
</evidence>
<feature type="transmembrane region" description="Helical" evidence="2">
    <location>
        <begin position="185"/>
        <end position="204"/>
    </location>
</feature>
<dbReference type="SUPFAM" id="SSF81321">
    <property type="entry name" value="Family A G protein-coupled receptor-like"/>
    <property type="match status" value="1"/>
</dbReference>
<dbReference type="Gene3D" id="1.20.1070.10">
    <property type="entry name" value="Rhodopsin 7-helix transmembrane proteins"/>
    <property type="match status" value="1"/>
</dbReference>
<evidence type="ECO:0008006" key="5">
    <source>
        <dbReference type="Google" id="ProtNLM"/>
    </source>
</evidence>
<dbReference type="EMBL" id="MCFL01000023">
    <property type="protein sequence ID" value="ORZ35344.1"/>
    <property type="molecule type" value="Genomic_DNA"/>
</dbReference>
<comment type="caution">
    <text evidence="3">The sequence shown here is derived from an EMBL/GenBank/DDBJ whole genome shotgun (WGS) entry which is preliminary data.</text>
</comment>
<feature type="transmembrane region" description="Helical" evidence="2">
    <location>
        <begin position="79"/>
        <end position="105"/>
    </location>
</feature>
<keyword evidence="4" id="KW-1185">Reference proteome</keyword>
<keyword evidence="2" id="KW-0812">Transmembrane</keyword>
<protein>
    <recommendedName>
        <fullName evidence="5">G-protein coupled receptors family 1 profile domain-containing protein</fullName>
    </recommendedName>
</protein>
<sequence length="283" mass="31353">MAFVNHFFVATGLSFMLAIAGEMHYSILNLQKLKLSQTVKVVLAIVIESAIWTIVQLAPPFKVTYAKSGLYCFGTSWTSWPAIVNLIFFPAAAVFFAFVYLRIYVKLGLLLRQRTTRLDGVKSTMTQGAQLSSSISGSSAINPENKTRSSFALSGPLLLDALKIKKTKPGAESAAVREKRIQRRFVLRGTLALFNSCCYYVPLWIACLHSYRTGLRSSLEVDKIIVVLGCLSGLCDPIIAAAQDTRFRKAVKDVVARHRHQTASHHDHSVTAQVERSADWVND</sequence>
<proteinExistence type="predicted"/>
<organism evidence="3 4">
    <name type="scientific">Catenaria anguillulae PL171</name>
    <dbReference type="NCBI Taxonomy" id="765915"/>
    <lineage>
        <taxon>Eukaryota</taxon>
        <taxon>Fungi</taxon>
        <taxon>Fungi incertae sedis</taxon>
        <taxon>Blastocladiomycota</taxon>
        <taxon>Blastocladiomycetes</taxon>
        <taxon>Blastocladiales</taxon>
        <taxon>Catenariaceae</taxon>
        <taxon>Catenaria</taxon>
    </lineage>
</organism>